<protein>
    <submittedName>
        <fullName evidence="3">Uncharacterized protein</fullName>
    </submittedName>
</protein>
<dbReference type="Gene3D" id="3.40.50.720">
    <property type="entry name" value="NAD(P)-binding Rossmann-like Domain"/>
    <property type="match status" value="1"/>
</dbReference>
<keyword evidence="1" id="KW-0812">Transmembrane</keyword>
<evidence type="ECO:0000313" key="2">
    <source>
        <dbReference type="EMBL" id="MBY4893000.1"/>
    </source>
</evidence>
<keyword evidence="1" id="KW-1133">Transmembrane helix</keyword>
<keyword evidence="4" id="KW-1185">Reference proteome</keyword>
<dbReference type="InterPro" id="IPR036291">
    <property type="entry name" value="NAD(P)-bd_dom_sf"/>
</dbReference>
<accession>A0A975TXV1</accession>
<evidence type="ECO:0000313" key="3">
    <source>
        <dbReference type="EMBL" id="QXL89714.1"/>
    </source>
</evidence>
<dbReference type="SUPFAM" id="SSF51735">
    <property type="entry name" value="NAD(P)-binding Rossmann-fold domains"/>
    <property type="match status" value="1"/>
</dbReference>
<feature type="transmembrane region" description="Helical" evidence="1">
    <location>
        <begin position="299"/>
        <end position="320"/>
    </location>
</feature>
<dbReference type="RefSeq" id="WP_257892738.1">
    <property type="nucleotide sequence ID" value="NZ_JAIMBW010000001.1"/>
</dbReference>
<keyword evidence="1" id="KW-0472">Membrane</keyword>
<feature type="transmembrane region" description="Helical" evidence="1">
    <location>
        <begin position="332"/>
        <end position="352"/>
    </location>
</feature>
<dbReference type="Pfam" id="PF13781">
    <property type="entry name" value="DoxX_3"/>
    <property type="match status" value="1"/>
</dbReference>
<dbReference type="AlphaFoldDB" id="A0A975TXV1"/>
<sequence length="378" mass="40120">MGFATFTADLSDPKSHAPKFWKDAASGRVVVNAAGLLTASEARFRAVHVDAPLAAYTHAEGGVLSSAVGIEADTPFARWRRKGEGVAHEASLTILRPGFVMADTSYGGTSLLRGLATLPFGTPMIGDGSQMFNPIHAADLARVVAECLQAPPGPGPWDIGGPTHITQAHLLQGLRGWFGLPETRAVPMSKPLANAGGAVGDALNMGPISRTAVSQISHGVEADEGPLMARLKTRPRGVDQFLTARPAGTQDLWHARLFLLRPMIRLTLALLWLMSGLLGLFLPADQFLPMTAHLPAPDWVWIALARGGGLADLAIALALARNWRPRVTGAAQLALVGGYTLAFTLIAPALWLLPLGGLLKNLPILMLIAVWLVLEDER</sequence>
<feature type="transmembrane region" description="Helical" evidence="1">
    <location>
        <begin position="266"/>
        <end position="284"/>
    </location>
</feature>
<dbReference type="Proteomes" id="UP000693972">
    <property type="component" value="Unassembled WGS sequence"/>
</dbReference>
<dbReference type="EMBL" id="JAIMBW010000001">
    <property type="protein sequence ID" value="MBY4893000.1"/>
    <property type="molecule type" value="Genomic_DNA"/>
</dbReference>
<evidence type="ECO:0000256" key="1">
    <source>
        <dbReference type="SAM" id="Phobius"/>
    </source>
</evidence>
<organism evidence="3">
    <name type="scientific">Gymnodinialimonas phycosphaerae</name>
    <dbReference type="NCBI Taxonomy" id="2841589"/>
    <lineage>
        <taxon>Bacteria</taxon>
        <taxon>Pseudomonadati</taxon>
        <taxon>Pseudomonadota</taxon>
        <taxon>Alphaproteobacteria</taxon>
        <taxon>Rhodobacterales</taxon>
        <taxon>Paracoccaceae</taxon>
        <taxon>Gymnodinialimonas</taxon>
    </lineage>
</organism>
<dbReference type="InterPro" id="IPR025695">
    <property type="entry name" value="DoxX-like"/>
</dbReference>
<evidence type="ECO:0000313" key="4">
    <source>
        <dbReference type="Proteomes" id="UP000693972"/>
    </source>
</evidence>
<reference evidence="3 4" key="1">
    <citation type="submission" date="2021-07" db="EMBL/GenBank/DDBJ databases">
        <title>Karlodiniumbacter phycospheric gen. nov., sp. nov., a phycosphere bacterium isolated from karlodinium veneficum.</title>
        <authorList>
            <person name="Peng Y."/>
            <person name="Jiang L."/>
            <person name="Lee J."/>
        </authorList>
    </citation>
    <scope>NUCLEOTIDE SEQUENCE</scope>
    <source>
        <strain evidence="3 4">N5</strain>
    </source>
</reference>
<dbReference type="EMBL" id="CP078073">
    <property type="protein sequence ID" value="QXL89714.1"/>
    <property type="molecule type" value="Genomic_DNA"/>
</dbReference>
<name>A0A975TXV1_9RHOB</name>
<gene>
    <name evidence="2" type="ORF">KUL25_09510</name>
    <name evidence="3" type="ORF">KUL25_09515</name>
</gene>
<proteinExistence type="predicted"/>